<dbReference type="SUPFAM" id="SSF56784">
    <property type="entry name" value="HAD-like"/>
    <property type="match status" value="1"/>
</dbReference>
<comment type="caution">
    <text evidence="1">The sequence shown here is derived from an EMBL/GenBank/DDBJ whole genome shotgun (WGS) entry which is preliminary data.</text>
</comment>
<keyword evidence="2" id="KW-1185">Reference proteome</keyword>
<dbReference type="InterPro" id="IPR023214">
    <property type="entry name" value="HAD_sf"/>
</dbReference>
<accession>A0ABS3TJB2</accession>
<reference evidence="1 2" key="1">
    <citation type="submission" date="2020-12" db="EMBL/GenBank/DDBJ databases">
        <title>Pseudomonas schmalbachii sp. nov. isolated from millipede gut.</title>
        <authorList>
            <person name="Shelomi M."/>
        </authorList>
    </citation>
    <scope>NUCLEOTIDE SEQUENCE [LARGE SCALE GENOMIC DNA]</scope>
    <source>
        <strain evidence="1 2">Milli4</strain>
    </source>
</reference>
<dbReference type="RefSeq" id="WP_208311581.1">
    <property type="nucleotide sequence ID" value="NZ_JAELYA010000001.1"/>
</dbReference>
<protein>
    <submittedName>
        <fullName evidence="1">ATPase P</fullName>
    </submittedName>
</protein>
<name>A0ABS3TJB2_9PSED</name>
<dbReference type="Gene3D" id="3.40.50.1000">
    <property type="entry name" value="HAD superfamily/HAD-like"/>
    <property type="match status" value="1"/>
</dbReference>
<dbReference type="InterPro" id="IPR036412">
    <property type="entry name" value="HAD-like_sf"/>
</dbReference>
<organism evidence="1 2">
    <name type="scientific">Pseudomonas schmalbachii</name>
    <dbReference type="NCBI Taxonomy" id="2816993"/>
    <lineage>
        <taxon>Bacteria</taxon>
        <taxon>Pseudomonadati</taxon>
        <taxon>Pseudomonadota</taxon>
        <taxon>Gammaproteobacteria</taxon>
        <taxon>Pseudomonadales</taxon>
        <taxon>Pseudomonadaceae</taxon>
        <taxon>Pseudomonas</taxon>
    </lineage>
</organism>
<proteinExistence type="predicted"/>
<gene>
    <name evidence="1" type="ORF">JFY56_00765</name>
</gene>
<sequence length="156" mass="16488">MLQIEIPGVKNLQLKHLICDFNGTLALDGRLIDGVAERLQVLGRKLSVHVVTGDTFGSAEAELAALDVNLLVLSEKEHAISKEDYLRTLGMHGVVAIGNGGNDRHMLQKAALSIAVIGPEGASSIALGAADLVALDILSALDMLICPQRIVASLQY</sequence>
<evidence type="ECO:0000313" key="2">
    <source>
        <dbReference type="Proteomes" id="UP000669060"/>
    </source>
</evidence>
<dbReference type="Proteomes" id="UP000669060">
    <property type="component" value="Unassembled WGS sequence"/>
</dbReference>
<evidence type="ECO:0000313" key="1">
    <source>
        <dbReference type="EMBL" id="MBO3273752.1"/>
    </source>
</evidence>
<dbReference type="EMBL" id="JAELYA010000001">
    <property type="protein sequence ID" value="MBO3273752.1"/>
    <property type="molecule type" value="Genomic_DNA"/>
</dbReference>